<proteinExistence type="predicted"/>
<evidence type="ECO:0000256" key="4">
    <source>
        <dbReference type="ARBA" id="ARBA00023284"/>
    </source>
</evidence>
<organism evidence="7 8">
    <name type="scientific">Solitalea agri</name>
    <dbReference type="NCBI Taxonomy" id="2953739"/>
    <lineage>
        <taxon>Bacteria</taxon>
        <taxon>Pseudomonadati</taxon>
        <taxon>Bacteroidota</taxon>
        <taxon>Sphingobacteriia</taxon>
        <taxon>Sphingobacteriales</taxon>
        <taxon>Sphingobacteriaceae</taxon>
        <taxon>Solitalea</taxon>
    </lineage>
</organism>
<dbReference type="Gene3D" id="3.40.30.10">
    <property type="entry name" value="Glutaredoxin"/>
    <property type="match status" value="1"/>
</dbReference>
<dbReference type="GO" id="GO:0016491">
    <property type="term" value="F:oxidoreductase activity"/>
    <property type="evidence" value="ECO:0007669"/>
    <property type="project" value="InterPro"/>
</dbReference>
<dbReference type="InterPro" id="IPR036249">
    <property type="entry name" value="Thioredoxin-like_sf"/>
</dbReference>
<dbReference type="InterPro" id="IPR025380">
    <property type="entry name" value="DUF4369"/>
</dbReference>
<dbReference type="InterPro" id="IPR050553">
    <property type="entry name" value="Thioredoxin_ResA/DsbE_sf"/>
</dbReference>
<keyword evidence="3" id="KW-1015">Disulfide bond</keyword>
<accession>A0A9X2JBC5</accession>
<evidence type="ECO:0000256" key="1">
    <source>
        <dbReference type="ARBA" id="ARBA00004196"/>
    </source>
</evidence>
<name>A0A9X2JBC5_9SPHI</name>
<dbReference type="InterPro" id="IPR013766">
    <property type="entry name" value="Thioredoxin_domain"/>
</dbReference>
<dbReference type="SUPFAM" id="SSF52833">
    <property type="entry name" value="Thioredoxin-like"/>
    <property type="match status" value="1"/>
</dbReference>
<dbReference type="InterPro" id="IPR017937">
    <property type="entry name" value="Thioredoxin_CS"/>
</dbReference>
<dbReference type="CDD" id="cd02966">
    <property type="entry name" value="TlpA_like_family"/>
    <property type="match status" value="1"/>
</dbReference>
<reference evidence="7" key="1">
    <citation type="submission" date="2022-06" db="EMBL/GenBank/DDBJ databases">
        <title>Solitalea sp. MAHUQ-68 isolated from rhizospheric soil.</title>
        <authorList>
            <person name="Huq M.A."/>
        </authorList>
    </citation>
    <scope>NUCLEOTIDE SEQUENCE</scope>
    <source>
        <strain evidence="7">MAHUQ-68</strain>
    </source>
</reference>
<dbReference type="PANTHER" id="PTHR42852">
    <property type="entry name" value="THIOL:DISULFIDE INTERCHANGE PROTEIN DSBE"/>
    <property type="match status" value="1"/>
</dbReference>
<dbReference type="Pfam" id="PF14289">
    <property type="entry name" value="DUF4369"/>
    <property type="match status" value="1"/>
</dbReference>
<evidence type="ECO:0000313" key="7">
    <source>
        <dbReference type="EMBL" id="MCO4291878.1"/>
    </source>
</evidence>
<gene>
    <name evidence="7" type="ORF">NF867_03270</name>
</gene>
<feature type="chain" id="PRO_5040871828" evidence="5">
    <location>
        <begin position="24"/>
        <end position="373"/>
    </location>
</feature>
<keyword evidence="8" id="KW-1185">Reference proteome</keyword>
<keyword evidence="4" id="KW-0676">Redox-active center</keyword>
<dbReference type="GO" id="GO:0016209">
    <property type="term" value="F:antioxidant activity"/>
    <property type="evidence" value="ECO:0007669"/>
    <property type="project" value="InterPro"/>
</dbReference>
<feature type="domain" description="Thioredoxin" evidence="6">
    <location>
        <begin position="228"/>
        <end position="372"/>
    </location>
</feature>
<dbReference type="RefSeq" id="WP_252586114.1">
    <property type="nucleotide sequence ID" value="NZ_JAMWYS010000009.1"/>
</dbReference>
<comment type="subcellular location">
    <subcellularLocation>
        <location evidence="1">Cell envelope</location>
    </subcellularLocation>
</comment>
<dbReference type="EMBL" id="JAMWYS010000009">
    <property type="protein sequence ID" value="MCO4291878.1"/>
    <property type="molecule type" value="Genomic_DNA"/>
</dbReference>
<feature type="signal peptide" evidence="5">
    <location>
        <begin position="1"/>
        <end position="23"/>
    </location>
</feature>
<keyword evidence="2" id="KW-0201">Cytochrome c-type biogenesis</keyword>
<sequence>MITNKLKWGLATVCAIASFQANAQSKDCIVSGKINGIDKTSKITVGRDHGDHGGREVLKQSTIDADGNFSITLPAQITNEVYDLQIEGVRSSVNFVAEKGHVEITGDKSKLYASEVKGTPQNEHWNNFHKFSLAQIMKSNQVMMNSQQYSKEEKVAFFKKAEAEKKAYTDSLIKNYPNSIVSLYLAKGPLMMMKCDQIDAVLKNFTPYFAKHPYYLAMKKRADIIRKTAPGAIAPDFTVFEKDGKSKITLSSFRGKYVMLDFWASWCVPCRAENVHTKEMYEKYHTKGLEVISFSLDHELDKWQEALAKDGLIWNNASDLIGGLKSPVAQKYGIDGIPAIWIIDPNGKIIAEGVRGEELNKVLESIFEQNNKG</sequence>
<evidence type="ECO:0000256" key="2">
    <source>
        <dbReference type="ARBA" id="ARBA00022748"/>
    </source>
</evidence>
<comment type="caution">
    <text evidence="7">The sequence shown here is derived from an EMBL/GenBank/DDBJ whole genome shotgun (WGS) entry which is preliminary data.</text>
</comment>
<evidence type="ECO:0000259" key="6">
    <source>
        <dbReference type="PROSITE" id="PS51352"/>
    </source>
</evidence>
<dbReference type="AlphaFoldDB" id="A0A9X2JBC5"/>
<dbReference type="GO" id="GO:0017004">
    <property type="term" value="P:cytochrome complex assembly"/>
    <property type="evidence" value="ECO:0007669"/>
    <property type="project" value="UniProtKB-KW"/>
</dbReference>
<dbReference type="PROSITE" id="PS51352">
    <property type="entry name" value="THIOREDOXIN_2"/>
    <property type="match status" value="1"/>
</dbReference>
<evidence type="ECO:0000313" key="8">
    <source>
        <dbReference type="Proteomes" id="UP001155182"/>
    </source>
</evidence>
<evidence type="ECO:0000256" key="5">
    <source>
        <dbReference type="SAM" id="SignalP"/>
    </source>
</evidence>
<protein>
    <submittedName>
        <fullName evidence="7">AhpC/TSA family protein</fullName>
    </submittedName>
</protein>
<dbReference type="PROSITE" id="PS00194">
    <property type="entry name" value="THIOREDOXIN_1"/>
    <property type="match status" value="1"/>
</dbReference>
<evidence type="ECO:0000256" key="3">
    <source>
        <dbReference type="ARBA" id="ARBA00023157"/>
    </source>
</evidence>
<dbReference type="GO" id="GO:0030313">
    <property type="term" value="C:cell envelope"/>
    <property type="evidence" value="ECO:0007669"/>
    <property type="project" value="UniProtKB-SubCell"/>
</dbReference>
<dbReference type="InterPro" id="IPR000866">
    <property type="entry name" value="AhpC/TSA"/>
</dbReference>
<dbReference type="Proteomes" id="UP001155182">
    <property type="component" value="Unassembled WGS sequence"/>
</dbReference>
<keyword evidence="5" id="KW-0732">Signal</keyword>
<dbReference type="Pfam" id="PF00578">
    <property type="entry name" value="AhpC-TSA"/>
    <property type="match status" value="1"/>
</dbReference>
<dbReference type="PANTHER" id="PTHR42852:SF6">
    <property type="entry name" value="THIOL:DISULFIDE INTERCHANGE PROTEIN DSBE"/>
    <property type="match status" value="1"/>
</dbReference>